<dbReference type="EMBL" id="CP027062">
    <property type="protein sequence ID" value="AVI51992.1"/>
    <property type="molecule type" value="Genomic_DNA"/>
</dbReference>
<dbReference type="NCBIfam" id="TIGR04183">
    <property type="entry name" value="Por_Secre_tail"/>
    <property type="match status" value="1"/>
</dbReference>
<dbReference type="GO" id="GO:0006979">
    <property type="term" value="P:response to oxidative stress"/>
    <property type="evidence" value="ECO:0007669"/>
    <property type="project" value="InterPro"/>
</dbReference>
<dbReference type="KEGG" id="aue:C5O00_12840"/>
<sequence length="639" mass="71377">MKRLLLAATLLFCSQGFAQLNRTFDGTNNNLNNPEWGAAEAHFRNFMTNGYSDLISEPGGQDRPNPRKISNAIGSQSQFMPNELDLSDFIWGWGQFIDHDINLNDDNFNEPNDIPVPTCEPLFDPNCTGLETLRMFRSKSDPSTGTGIGNPRKHINDITSYIDGSAVYGSDINRANWIRTFVDGKLKTSSGDLLPWNTIDGEFDSAVDPNAPFMVLDGFPTPTKFFVGGDIRVNEQPGLACFHTLWVREHNRLCDEIKAANPTWTDEEIFQRARKIVGALIQVVTYEEFLPHIGIQLDPYIGYDDTVEPNILNSFSAAAYRFGHTMVNGRLVRFEENGDDWIFGAVDLRDGFFNPSILRDEGGIEPFFRGLAAQKHQFVDPLIMDDIRNFLFGQPGAGGIDLLSINLARARERGLPDYNTIRADLSLTPHADFNSLTSDPVLSGNLSAVYGGDISKLDPWIGFMSEDHIPGTLVGEGLHSILKLQFQALRDGDRYYYENDPAFTATEIDELKNTTLSQVILRNTGIETLQEDVFIAVPRDLLAVELFPFPEVRSIELKAYPNPVQKYFNLVIENARPSNATLTIFNVNGQVISTRAVQLNKGRNEVNFELSDRIANGMYVVTLESDGGTGQLKLIKRGR</sequence>
<dbReference type="CDD" id="cd09822">
    <property type="entry name" value="peroxinectin_like_bacterial"/>
    <property type="match status" value="1"/>
</dbReference>
<dbReference type="PRINTS" id="PR00457">
    <property type="entry name" value="ANPEROXIDASE"/>
</dbReference>
<evidence type="ECO:0000313" key="7">
    <source>
        <dbReference type="EMBL" id="AVI51992.1"/>
    </source>
</evidence>
<dbReference type="InterPro" id="IPR019791">
    <property type="entry name" value="Haem_peroxidase_animal"/>
</dbReference>
<dbReference type="AlphaFoldDB" id="A0A2S0HZB1"/>
<protein>
    <recommendedName>
        <fullName evidence="6">Secretion system C-terminal sorting domain-containing protein</fullName>
    </recommendedName>
</protein>
<reference evidence="7 8" key="1">
    <citation type="submission" date="2018-02" db="EMBL/GenBank/DDBJ databases">
        <title>Genomic analysis of the strain RR4-38 isolated from a seawater recirculating aquaculture system.</title>
        <authorList>
            <person name="Kim Y.-S."/>
            <person name="Jang Y.H."/>
            <person name="Kim K.-H."/>
        </authorList>
    </citation>
    <scope>NUCLEOTIDE SEQUENCE [LARGE SCALE GENOMIC DNA]</scope>
    <source>
        <strain evidence="7 8">RR4-38</strain>
    </source>
</reference>
<dbReference type="PANTHER" id="PTHR11475">
    <property type="entry name" value="OXIDASE/PEROXIDASE"/>
    <property type="match status" value="1"/>
</dbReference>
<dbReference type="GO" id="GO:0005576">
    <property type="term" value="C:extracellular region"/>
    <property type="evidence" value="ECO:0007669"/>
    <property type="project" value="UniProtKB-SubCell"/>
</dbReference>
<name>A0A2S0HZB1_9FLAO</name>
<keyword evidence="2" id="KW-0964">Secreted</keyword>
<dbReference type="PROSITE" id="PS50292">
    <property type="entry name" value="PEROXIDASE_3"/>
    <property type="match status" value="1"/>
</dbReference>
<dbReference type="OrthoDB" id="9765610at2"/>
<organism evidence="7 8">
    <name type="scientific">Pukyongia salina</name>
    <dbReference type="NCBI Taxonomy" id="2094025"/>
    <lineage>
        <taxon>Bacteria</taxon>
        <taxon>Pseudomonadati</taxon>
        <taxon>Bacteroidota</taxon>
        <taxon>Flavobacteriia</taxon>
        <taxon>Flavobacteriales</taxon>
        <taxon>Flavobacteriaceae</taxon>
        <taxon>Pukyongia</taxon>
    </lineage>
</organism>
<keyword evidence="8" id="KW-1185">Reference proteome</keyword>
<evidence type="ECO:0000256" key="2">
    <source>
        <dbReference type="ARBA" id="ARBA00022525"/>
    </source>
</evidence>
<keyword evidence="4" id="KW-0325">Glycoprotein</keyword>
<dbReference type="Proteomes" id="UP000238442">
    <property type="component" value="Chromosome"/>
</dbReference>
<dbReference type="Pfam" id="PF18962">
    <property type="entry name" value="Por_Secre_tail"/>
    <property type="match status" value="1"/>
</dbReference>
<evidence type="ECO:0000256" key="5">
    <source>
        <dbReference type="SAM" id="SignalP"/>
    </source>
</evidence>
<proteinExistence type="predicted"/>
<evidence type="ECO:0000256" key="4">
    <source>
        <dbReference type="ARBA" id="ARBA00023180"/>
    </source>
</evidence>
<dbReference type="Pfam" id="PF03098">
    <property type="entry name" value="An_peroxidase"/>
    <property type="match status" value="1"/>
</dbReference>
<dbReference type="RefSeq" id="WP_105217232.1">
    <property type="nucleotide sequence ID" value="NZ_CP027062.1"/>
</dbReference>
<accession>A0A2S0HZB1</accession>
<feature type="chain" id="PRO_5015777585" description="Secretion system C-terminal sorting domain-containing protein" evidence="5">
    <location>
        <begin position="19"/>
        <end position="639"/>
    </location>
</feature>
<evidence type="ECO:0000256" key="1">
    <source>
        <dbReference type="ARBA" id="ARBA00004613"/>
    </source>
</evidence>
<keyword evidence="3 5" id="KW-0732">Signal</keyword>
<feature type="domain" description="Secretion system C-terminal sorting" evidence="6">
    <location>
        <begin position="560"/>
        <end position="634"/>
    </location>
</feature>
<dbReference type="InterPro" id="IPR026444">
    <property type="entry name" value="Secre_tail"/>
</dbReference>
<gene>
    <name evidence="7" type="ORF">C5O00_12840</name>
</gene>
<dbReference type="GO" id="GO:0020037">
    <property type="term" value="F:heme binding"/>
    <property type="evidence" value="ECO:0007669"/>
    <property type="project" value="InterPro"/>
</dbReference>
<dbReference type="PANTHER" id="PTHR11475:SF4">
    <property type="entry name" value="CHORION PEROXIDASE"/>
    <property type="match status" value="1"/>
</dbReference>
<comment type="subcellular location">
    <subcellularLocation>
        <location evidence="1">Secreted</location>
    </subcellularLocation>
</comment>
<evidence type="ECO:0000313" key="8">
    <source>
        <dbReference type="Proteomes" id="UP000238442"/>
    </source>
</evidence>
<dbReference type="InterPro" id="IPR037120">
    <property type="entry name" value="Haem_peroxidase_sf_animal"/>
</dbReference>
<dbReference type="InterPro" id="IPR010255">
    <property type="entry name" value="Haem_peroxidase_sf"/>
</dbReference>
<dbReference type="Gene3D" id="1.10.640.10">
    <property type="entry name" value="Haem peroxidase domain superfamily, animal type"/>
    <property type="match status" value="1"/>
</dbReference>
<evidence type="ECO:0000256" key="3">
    <source>
        <dbReference type="ARBA" id="ARBA00022729"/>
    </source>
</evidence>
<feature type="signal peptide" evidence="5">
    <location>
        <begin position="1"/>
        <end position="18"/>
    </location>
</feature>
<dbReference type="GO" id="GO:0004601">
    <property type="term" value="F:peroxidase activity"/>
    <property type="evidence" value="ECO:0007669"/>
    <property type="project" value="InterPro"/>
</dbReference>
<dbReference type="SUPFAM" id="SSF48113">
    <property type="entry name" value="Heme-dependent peroxidases"/>
    <property type="match status" value="1"/>
</dbReference>
<evidence type="ECO:0000259" key="6">
    <source>
        <dbReference type="Pfam" id="PF18962"/>
    </source>
</evidence>